<dbReference type="AlphaFoldDB" id="A0A077F3M9"/>
<dbReference type="RefSeq" id="WP_038607031.1">
    <property type="nucleotide sequence ID" value="NZ_CP009048.1"/>
</dbReference>
<dbReference type="PANTHER" id="PTHR43133">
    <property type="entry name" value="RNA POLYMERASE ECF-TYPE SIGMA FACTO"/>
    <property type="match status" value="1"/>
</dbReference>
<dbReference type="InterPro" id="IPR013249">
    <property type="entry name" value="RNA_pol_sigma70_r4_t2"/>
</dbReference>
<sequence length="164" mass="18639">MPSASSSSLEGLYHAHHNWLTGWLRRRLGCPDNAADLAQDTFMRLLQARETPVLNEPRAFLTTVAKRVLCNHYRRQDLERAYYQALAQLPEELAPSEEHRAIIFETLLELDRLLDGLAPLVKRAFLLAQVDGLSYGEIAAQLNISLATVKRYLNKAAMRCYFAL</sequence>
<dbReference type="eggNOG" id="COG1595">
    <property type="taxonomic scope" value="Bacteria"/>
</dbReference>
<dbReference type="HOGENOM" id="CLU_047691_12_1_6"/>
<dbReference type="Pfam" id="PF08281">
    <property type="entry name" value="Sigma70_r4_2"/>
    <property type="match status" value="1"/>
</dbReference>
<evidence type="ECO:0000313" key="9">
    <source>
        <dbReference type="Proteomes" id="UP000028931"/>
    </source>
</evidence>
<proteinExistence type="inferred from homology"/>
<dbReference type="InterPro" id="IPR013324">
    <property type="entry name" value="RNA_pol_sigma_r3/r4-like"/>
</dbReference>
<feature type="domain" description="RNA polymerase sigma factor 70 region 4 type 2" evidence="6">
    <location>
        <begin position="108"/>
        <end position="160"/>
    </location>
</feature>
<dbReference type="GO" id="GO:0016987">
    <property type="term" value="F:sigma factor activity"/>
    <property type="evidence" value="ECO:0007669"/>
    <property type="project" value="UniProtKB-KW"/>
</dbReference>
<dbReference type="Pfam" id="PF04542">
    <property type="entry name" value="Sigma70_r2"/>
    <property type="match status" value="1"/>
</dbReference>
<gene>
    <name evidence="8" type="ORF">GPJ81_04810</name>
    <name evidence="7" type="ORF">PSAKL28_08410</name>
</gene>
<keyword evidence="10" id="KW-1185">Reference proteome</keyword>
<dbReference type="EMBL" id="CP009048">
    <property type="protein sequence ID" value="AIL60072.1"/>
    <property type="molecule type" value="Genomic_DNA"/>
</dbReference>
<feature type="domain" description="RNA polymerase sigma-70 region 2" evidence="5">
    <location>
        <begin position="12"/>
        <end position="77"/>
    </location>
</feature>
<protein>
    <submittedName>
        <fullName evidence="7">RNA polymerase, sigma-24 subunit, ECF subfamily</fullName>
    </submittedName>
    <submittedName>
        <fullName evidence="8">Sigma-70 family RNA polymerase sigma factor</fullName>
    </submittedName>
</protein>
<dbReference type="SUPFAM" id="SSF88946">
    <property type="entry name" value="Sigma2 domain of RNA polymerase sigma factors"/>
    <property type="match status" value="1"/>
</dbReference>
<reference evidence="8" key="2">
    <citation type="submission" date="2019-12" db="EMBL/GenBank/DDBJ databases">
        <title>Hybrid Genome Assemblies of two High G+C Isolates from Undergraduate Microbiology Courses.</title>
        <authorList>
            <person name="Ne Ville C.J."/>
            <person name="Enright D."/>
            <person name="Hernandez I."/>
            <person name="Dodsworth J."/>
            <person name="Orwin P.M."/>
        </authorList>
    </citation>
    <scope>NUCLEOTIDE SEQUENCE [LARGE SCALE GENOMIC DNA]</scope>
    <source>
        <strain evidence="8">Neo</strain>
    </source>
</reference>
<evidence type="ECO:0000313" key="10">
    <source>
        <dbReference type="Proteomes" id="UP000426235"/>
    </source>
</evidence>
<evidence type="ECO:0000256" key="4">
    <source>
        <dbReference type="ARBA" id="ARBA00023163"/>
    </source>
</evidence>
<dbReference type="GO" id="GO:0003677">
    <property type="term" value="F:DNA binding"/>
    <property type="evidence" value="ECO:0007669"/>
    <property type="project" value="InterPro"/>
</dbReference>
<dbReference type="FunFam" id="1.10.1740.10:FF:000009">
    <property type="entry name" value="RNA polymerase sigma factor"/>
    <property type="match status" value="1"/>
</dbReference>
<reference evidence="7" key="1">
    <citation type="submission" date="2014-07" db="EMBL/GenBank/DDBJ databases">
        <authorList>
            <person name="Lee K."/>
            <person name="Lim J.Y."/>
            <person name="Hwang I."/>
        </authorList>
    </citation>
    <scope>NUCLEOTIDE SEQUENCE [LARGE SCALE GENOMIC DNA]</scope>
    <source>
        <strain evidence="7">KL28</strain>
    </source>
</reference>
<dbReference type="InterPro" id="IPR036388">
    <property type="entry name" value="WH-like_DNA-bd_sf"/>
</dbReference>
<dbReference type="OrthoDB" id="9797134at2"/>
<dbReference type="InterPro" id="IPR039425">
    <property type="entry name" value="RNA_pol_sigma-70-like"/>
</dbReference>
<dbReference type="NCBIfam" id="NF009180">
    <property type="entry name" value="PRK12528.1"/>
    <property type="match status" value="1"/>
</dbReference>
<dbReference type="Proteomes" id="UP000426235">
    <property type="component" value="Chromosome"/>
</dbReference>
<accession>A0A077F3M9</accession>
<dbReference type="Gene3D" id="1.10.1740.10">
    <property type="match status" value="1"/>
</dbReference>
<evidence type="ECO:0000259" key="5">
    <source>
        <dbReference type="Pfam" id="PF04542"/>
    </source>
</evidence>
<dbReference type="InterPro" id="IPR013325">
    <property type="entry name" value="RNA_pol_sigma_r2"/>
</dbReference>
<keyword evidence="4" id="KW-0804">Transcription</keyword>
<keyword evidence="2" id="KW-0805">Transcription regulation</keyword>
<dbReference type="PANTHER" id="PTHR43133:SF63">
    <property type="entry name" value="RNA POLYMERASE SIGMA FACTOR FECI-RELATED"/>
    <property type="match status" value="1"/>
</dbReference>
<evidence type="ECO:0000256" key="2">
    <source>
        <dbReference type="ARBA" id="ARBA00023015"/>
    </source>
</evidence>
<evidence type="ECO:0000259" key="6">
    <source>
        <dbReference type="Pfam" id="PF08281"/>
    </source>
</evidence>
<dbReference type="KEGG" id="palk:PSAKL28_08410"/>
<evidence type="ECO:0000313" key="7">
    <source>
        <dbReference type="EMBL" id="AIL60072.1"/>
    </source>
</evidence>
<dbReference type="InterPro" id="IPR007627">
    <property type="entry name" value="RNA_pol_sigma70_r2"/>
</dbReference>
<dbReference type="Proteomes" id="UP000028931">
    <property type="component" value="Chromosome"/>
</dbReference>
<keyword evidence="3" id="KW-0731">Sigma factor</keyword>
<dbReference type="NCBIfam" id="TIGR02937">
    <property type="entry name" value="sigma70-ECF"/>
    <property type="match status" value="1"/>
</dbReference>
<evidence type="ECO:0000313" key="8">
    <source>
        <dbReference type="EMBL" id="QGW76017.1"/>
    </source>
</evidence>
<evidence type="ECO:0000256" key="1">
    <source>
        <dbReference type="ARBA" id="ARBA00010641"/>
    </source>
</evidence>
<name>A0A077F3M9_9PSED</name>
<dbReference type="InterPro" id="IPR014284">
    <property type="entry name" value="RNA_pol_sigma-70_dom"/>
</dbReference>
<comment type="similarity">
    <text evidence="1">Belongs to the sigma-70 factor family. ECF subfamily.</text>
</comment>
<dbReference type="GO" id="GO:0006352">
    <property type="term" value="P:DNA-templated transcription initiation"/>
    <property type="evidence" value="ECO:0007669"/>
    <property type="project" value="InterPro"/>
</dbReference>
<evidence type="ECO:0000256" key="3">
    <source>
        <dbReference type="ARBA" id="ARBA00023082"/>
    </source>
</evidence>
<dbReference type="Gene3D" id="1.10.10.10">
    <property type="entry name" value="Winged helix-like DNA-binding domain superfamily/Winged helix DNA-binding domain"/>
    <property type="match status" value="1"/>
</dbReference>
<organism evidence="7 9">
    <name type="scientific">Pseudomonas alkylphenolica</name>
    <dbReference type="NCBI Taxonomy" id="237609"/>
    <lineage>
        <taxon>Bacteria</taxon>
        <taxon>Pseudomonadati</taxon>
        <taxon>Pseudomonadota</taxon>
        <taxon>Gammaproteobacteria</taxon>
        <taxon>Pseudomonadales</taxon>
        <taxon>Pseudomonadaceae</taxon>
        <taxon>Pseudomonas</taxon>
    </lineage>
</organism>
<dbReference type="EMBL" id="CP046621">
    <property type="protein sequence ID" value="QGW76017.1"/>
    <property type="molecule type" value="Genomic_DNA"/>
</dbReference>
<dbReference type="SUPFAM" id="SSF88659">
    <property type="entry name" value="Sigma3 and sigma4 domains of RNA polymerase sigma factors"/>
    <property type="match status" value="1"/>
</dbReference>